<dbReference type="PROSITE" id="PS00028">
    <property type="entry name" value="ZINC_FINGER_C2H2_1"/>
    <property type="match status" value="1"/>
</dbReference>
<feature type="domain" description="C2H2-type" evidence="8">
    <location>
        <begin position="34"/>
        <end position="56"/>
    </location>
</feature>
<evidence type="ECO:0000256" key="1">
    <source>
        <dbReference type="ARBA" id="ARBA00004123"/>
    </source>
</evidence>
<accession>A0A8T2JGF7</accession>
<dbReference type="GO" id="GO:0071011">
    <property type="term" value="C:precatalytic spliceosome"/>
    <property type="evidence" value="ECO:0007669"/>
    <property type="project" value="TreeGrafter"/>
</dbReference>
<organism evidence="9 10">
    <name type="scientific">Hymenochirus boettgeri</name>
    <name type="common">Congo dwarf clawed frog</name>
    <dbReference type="NCBI Taxonomy" id="247094"/>
    <lineage>
        <taxon>Eukaryota</taxon>
        <taxon>Metazoa</taxon>
        <taxon>Chordata</taxon>
        <taxon>Craniata</taxon>
        <taxon>Vertebrata</taxon>
        <taxon>Euteleostomi</taxon>
        <taxon>Amphibia</taxon>
        <taxon>Batrachia</taxon>
        <taxon>Anura</taxon>
        <taxon>Pipoidea</taxon>
        <taxon>Pipidae</taxon>
        <taxon>Pipinae</taxon>
        <taxon>Hymenochirus</taxon>
    </lineage>
</organism>
<evidence type="ECO:0000313" key="9">
    <source>
        <dbReference type="EMBL" id="KAG8442627.1"/>
    </source>
</evidence>
<dbReference type="InterPro" id="IPR013087">
    <property type="entry name" value="Znf_C2H2_type"/>
</dbReference>
<keyword evidence="3" id="KW-0963">Cytoplasm</keyword>
<dbReference type="SUPFAM" id="SSF57667">
    <property type="entry name" value="beta-beta-alpha zinc fingers"/>
    <property type="match status" value="1"/>
</dbReference>
<reference evidence="9" key="1">
    <citation type="thesis" date="2020" institute="ProQuest LLC" country="789 East Eisenhower Parkway, Ann Arbor, MI, USA">
        <title>Comparative Genomics and Chromosome Evolution.</title>
        <authorList>
            <person name="Mudd A.B."/>
        </authorList>
    </citation>
    <scope>NUCLEOTIDE SEQUENCE</scope>
    <source>
        <strain evidence="9">Female2</strain>
        <tissue evidence="9">Blood</tissue>
    </source>
</reference>
<dbReference type="GO" id="GO:0005737">
    <property type="term" value="C:cytoplasm"/>
    <property type="evidence" value="ECO:0007669"/>
    <property type="project" value="UniProtKB-SubCell"/>
</dbReference>
<feature type="compositionally biased region" description="Polar residues" evidence="7">
    <location>
        <begin position="250"/>
        <end position="260"/>
    </location>
</feature>
<dbReference type="InterPro" id="IPR036236">
    <property type="entry name" value="Znf_C2H2_sf"/>
</dbReference>
<evidence type="ECO:0000259" key="8">
    <source>
        <dbReference type="PROSITE" id="PS00028"/>
    </source>
</evidence>
<dbReference type="GO" id="GO:0003725">
    <property type="term" value="F:double-stranded RNA binding"/>
    <property type="evidence" value="ECO:0007669"/>
    <property type="project" value="TreeGrafter"/>
</dbReference>
<evidence type="ECO:0000256" key="4">
    <source>
        <dbReference type="ARBA" id="ARBA00022737"/>
    </source>
</evidence>
<dbReference type="OrthoDB" id="5877502at2759"/>
<proteinExistence type="predicted"/>
<feature type="compositionally biased region" description="Polar residues" evidence="7">
    <location>
        <begin position="269"/>
        <end position="286"/>
    </location>
</feature>
<protein>
    <recommendedName>
        <fullName evidence="8">C2H2-type domain-containing protein</fullName>
    </recommendedName>
</protein>
<gene>
    <name evidence="9" type="ORF">GDO86_011421</name>
</gene>
<evidence type="ECO:0000256" key="3">
    <source>
        <dbReference type="ARBA" id="ARBA00022490"/>
    </source>
</evidence>
<evidence type="ECO:0000313" key="10">
    <source>
        <dbReference type="Proteomes" id="UP000812440"/>
    </source>
</evidence>
<keyword evidence="5" id="KW-0694">RNA-binding</keyword>
<keyword evidence="4" id="KW-0677">Repeat</keyword>
<sequence length="347" mass="39770">MFPEVSEYTMDRLVSSKSASLKKKGGLAKDVFACDECGVVCATPMHLFNHAIGQKHKALVMKKYQDMPEKIEQMQRLQFCIDLYVKDEPLIGLEHIKEDLHNNSYVYICGLCDFNGPLPPMMLHITGKKHRRNYLKKHHPDIFLDDLDYMKRSEEMKKLKDLAYEVEKKYGRKRIQEIDSRPNSSILDPEKKDEWSPQGFRNNAEFFSYLKNFEIKSIEDASFICEITKNFTTALVNFQREEARNKMSRKPSNCTSQASFKNPLEESKVSPTSVSSNDITPGTSTDLKAIPPYADGAIDVFFNSIKNMEASEVHFVFQKIAATNPAFKGMDIPSLMKYLKETGKLKS</sequence>
<comment type="subcellular location">
    <subcellularLocation>
        <location evidence="2">Cytoplasm</location>
    </subcellularLocation>
    <subcellularLocation>
        <location evidence="1">Nucleus</location>
    </subcellularLocation>
</comment>
<dbReference type="AlphaFoldDB" id="A0A8T2JGF7"/>
<name>A0A8T2JGF7_9PIPI</name>
<dbReference type="PANTHER" id="PTHR45762">
    <property type="entry name" value="ZINC FINGER RNA-BINDING PROTEIN"/>
    <property type="match status" value="1"/>
</dbReference>
<evidence type="ECO:0000256" key="7">
    <source>
        <dbReference type="SAM" id="MobiDB-lite"/>
    </source>
</evidence>
<comment type="caution">
    <text evidence="9">The sequence shown here is derived from an EMBL/GenBank/DDBJ whole genome shotgun (WGS) entry which is preliminary data.</text>
</comment>
<keyword evidence="6" id="KW-0539">Nucleus</keyword>
<feature type="region of interest" description="Disordered" evidence="7">
    <location>
        <begin position="243"/>
        <end position="286"/>
    </location>
</feature>
<keyword evidence="10" id="KW-1185">Reference proteome</keyword>
<dbReference type="Proteomes" id="UP000812440">
    <property type="component" value="Chromosome 6"/>
</dbReference>
<evidence type="ECO:0000256" key="2">
    <source>
        <dbReference type="ARBA" id="ARBA00004496"/>
    </source>
</evidence>
<evidence type="ECO:0000256" key="5">
    <source>
        <dbReference type="ARBA" id="ARBA00022884"/>
    </source>
</evidence>
<dbReference type="EMBL" id="JAACNH010000005">
    <property type="protein sequence ID" value="KAG8442627.1"/>
    <property type="molecule type" value="Genomic_DNA"/>
</dbReference>
<dbReference type="GO" id="GO:0003727">
    <property type="term" value="F:single-stranded RNA binding"/>
    <property type="evidence" value="ECO:0007669"/>
    <property type="project" value="TreeGrafter"/>
</dbReference>
<evidence type="ECO:0000256" key="6">
    <source>
        <dbReference type="ARBA" id="ARBA00023242"/>
    </source>
</evidence>
<dbReference type="PANTHER" id="PTHR45762:SF21">
    <property type="entry name" value="ZINC FINGER RNA-BINDING PROTEIN"/>
    <property type="match status" value="1"/>
</dbReference>